<dbReference type="PANTHER" id="PTHR12702">
    <property type="entry name" value="SEC15"/>
    <property type="match status" value="1"/>
</dbReference>
<dbReference type="GO" id="GO:0006893">
    <property type="term" value="P:Golgi to plasma membrane transport"/>
    <property type="evidence" value="ECO:0007669"/>
    <property type="project" value="TreeGrafter"/>
</dbReference>
<dbReference type="PANTHER" id="PTHR12702:SF0">
    <property type="entry name" value="EXOCYST COMPLEX COMPONENT 6"/>
    <property type="match status" value="1"/>
</dbReference>
<dbReference type="GO" id="GO:0090522">
    <property type="term" value="P:vesicle tethering involved in exocytosis"/>
    <property type="evidence" value="ECO:0007669"/>
    <property type="project" value="UniProtKB-UniRule"/>
</dbReference>
<organism evidence="5 6">
    <name type="scientific">Tigriopus californicus</name>
    <name type="common">Marine copepod</name>
    <dbReference type="NCBI Taxonomy" id="6832"/>
    <lineage>
        <taxon>Eukaryota</taxon>
        <taxon>Metazoa</taxon>
        <taxon>Ecdysozoa</taxon>
        <taxon>Arthropoda</taxon>
        <taxon>Crustacea</taxon>
        <taxon>Multicrustacea</taxon>
        <taxon>Hexanauplia</taxon>
        <taxon>Copepoda</taxon>
        <taxon>Harpacticoida</taxon>
        <taxon>Harpacticidae</taxon>
        <taxon>Tigriopus</taxon>
    </lineage>
</organism>
<dbReference type="STRING" id="6832.A0A553NB22"/>
<dbReference type="InterPro" id="IPR048359">
    <property type="entry name" value="EXOC6_Sec15_N"/>
</dbReference>
<dbReference type="Pfam" id="PF04091">
    <property type="entry name" value="Sec15_C"/>
    <property type="match status" value="1"/>
</dbReference>
<keyword evidence="1" id="KW-0813">Transport</keyword>
<reference evidence="5 6" key="1">
    <citation type="journal article" date="2018" name="Nat. Ecol. Evol.">
        <title>Genomic signatures of mitonuclear coevolution across populations of Tigriopus californicus.</title>
        <authorList>
            <person name="Barreto F.S."/>
            <person name="Watson E.T."/>
            <person name="Lima T.G."/>
            <person name="Willett C.S."/>
            <person name="Edmands S."/>
            <person name="Li W."/>
            <person name="Burton R.S."/>
        </authorList>
    </citation>
    <scope>NUCLEOTIDE SEQUENCE [LARGE SCALE GENOMIC DNA]</scope>
    <source>
        <strain evidence="5 6">San Diego</strain>
    </source>
</reference>
<feature type="compositionally biased region" description="Polar residues" evidence="2">
    <location>
        <begin position="309"/>
        <end position="324"/>
    </location>
</feature>
<comment type="caution">
    <text evidence="5">The sequence shown here is derived from an EMBL/GenBank/DDBJ whole genome shotgun (WGS) entry which is preliminary data.</text>
</comment>
<evidence type="ECO:0000313" key="5">
    <source>
        <dbReference type="EMBL" id="TRY62615.1"/>
    </source>
</evidence>
<dbReference type="InterPro" id="IPR042045">
    <property type="entry name" value="EXOC6/Sec15_C_dom1"/>
</dbReference>
<keyword evidence="1" id="KW-0268">Exocytosis</keyword>
<dbReference type="EMBL" id="VCGU01000458">
    <property type="protein sequence ID" value="TRY62615.1"/>
    <property type="molecule type" value="Genomic_DNA"/>
</dbReference>
<feature type="region of interest" description="Disordered" evidence="2">
    <location>
        <begin position="285"/>
        <end position="324"/>
    </location>
</feature>
<protein>
    <recommendedName>
        <fullName evidence="1">Exocyst complex component</fullName>
    </recommendedName>
</protein>
<sequence>MAANPPPPPCSAQPSSSNTGSPATGLAPPIEPAAASASSSLSHPVPLESLQARHASYPASSPHPDHGELFLQEIEAVDDYWGPTFRAIYESDASQAFLERLEQRTHEHDAEIEKMCNHHYQGFISSVRDLLGVRSDAETLKAEVGAIDNDIRNSGQGVAVKARDLVKARRVERNIAATIESLSLCLPVLQMFTKLNKQMSEKRFHPALKTLEQLEHTYLPRIAKYRFSKQMQASIPRLREGIKEASISELKDFLEKIREYSPRIGELAMRKTALKMNLDHTLAKDHGAQSGIPSNPFGGDIDDDEDDQLNGTRLSLSPDKSPQAAQDFVDFGPVYRGLHIYTKLGERDKFQSYYQKQRLQQAKLTQQPPPNMHESIEGYSAFFYGIIGFFACEDHVLNTGNGLITRGYLDELWKGMSTGIKETLQQHSAYCTESGFILKIKNLMLLFSRTLQSYGFDDDQMSSLLQELRDHYTEVNNPDEYSSVTNNFPLTSPSLEEAPFPRQFPFSAMVPKVYNEVKEFILSCVQFSQDLHLSFEEIDQAVRKATNTLLTPTLSGCLSNLIRTSNLSLLQLIQIDINTYHLEETNVHLEKYISDITGTSSSWLTDLIAFLNSVFLSFTNLPVKLAQKTCMSALQYLAKCIQAMLLDESVKALSHGFIQQLDLDVVQCEQFAASEPVTGLEEGVLLLCFSDLRQLLDLFVSWDWSNYLADYGNPTSKYIRVKPQHALILLDKLKEAEKKNMFGIMNKKDRDKKRLVDIVYKQLKNLTLQQTNGV</sequence>
<dbReference type="GO" id="GO:0006886">
    <property type="term" value="P:intracellular protein transport"/>
    <property type="evidence" value="ECO:0007669"/>
    <property type="project" value="InterPro"/>
</dbReference>
<feature type="compositionally biased region" description="Pro residues" evidence="2">
    <location>
        <begin position="1"/>
        <end position="11"/>
    </location>
</feature>
<accession>A0A553NB22</accession>
<dbReference type="OMA" id="FPFHSEQ"/>
<dbReference type="Pfam" id="PF20651">
    <property type="entry name" value="EXOC6_Sec15_N"/>
    <property type="match status" value="1"/>
</dbReference>
<evidence type="ECO:0000259" key="4">
    <source>
        <dbReference type="Pfam" id="PF20651"/>
    </source>
</evidence>
<evidence type="ECO:0000259" key="3">
    <source>
        <dbReference type="Pfam" id="PF04091"/>
    </source>
</evidence>
<evidence type="ECO:0000256" key="1">
    <source>
        <dbReference type="PIRNR" id="PIRNR025007"/>
    </source>
</evidence>
<evidence type="ECO:0000313" key="6">
    <source>
        <dbReference type="Proteomes" id="UP000318571"/>
    </source>
</evidence>
<dbReference type="AlphaFoldDB" id="A0A553NB22"/>
<feature type="domain" description="Exocyst complex subunit EXOC6/Sec15 C-terminal" evidence="3">
    <location>
        <begin position="598"/>
        <end position="732"/>
    </location>
</feature>
<name>A0A553NB22_TIGCA</name>
<feature type="domain" description="Exocyst complex component EXOC6/Sec15 N-terminal" evidence="4">
    <location>
        <begin position="100"/>
        <end position="269"/>
    </location>
</feature>
<dbReference type="GO" id="GO:0016020">
    <property type="term" value="C:membrane"/>
    <property type="evidence" value="ECO:0007669"/>
    <property type="project" value="TreeGrafter"/>
</dbReference>
<dbReference type="PIRSF" id="PIRSF025007">
    <property type="entry name" value="Sec15"/>
    <property type="match status" value="1"/>
</dbReference>
<dbReference type="Gene3D" id="1.10.357.30">
    <property type="entry name" value="Exocyst complex subunit Sec15 C-terminal domain, N-terminal subdomain"/>
    <property type="match status" value="1"/>
</dbReference>
<keyword evidence="6" id="KW-1185">Reference proteome</keyword>
<comment type="function">
    <text evidence="1">Component of the exocyst complex involved in the docking of exocytic vesicles with fusion sites on the plasma membrane.</text>
</comment>
<proteinExistence type="inferred from homology"/>
<evidence type="ECO:0000256" key="2">
    <source>
        <dbReference type="SAM" id="MobiDB-lite"/>
    </source>
</evidence>
<comment type="similarity">
    <text evidence="1">Belongs to the SEC15 family.</text>
</comment>
<dbReference type="InterPro" id="IPR046361">
    <property type="entry name" value="EXOC6/Sec15_C"/>
</dbReference>
<dbReference type="Proteomes" id="UP000318571">
    <property type="component" value="Chromosome 10"/>
</dbReference>
<dbReference type="InterPro" id="IPR007225">
    <property type="entry name" value="EXOC6/Sec15"/>
</dbReference>
<feature type="region of interest" description="Disordered" evidence="2">
    <location>
        <begin position="1"/>
        <end position="42"/>
    </location>
</feature>
<gene>
    <name evidence="5" type="ORF">TCAL_00413</name>
</gene>
<feature type="compositionally biased region" description="Low complexity" evidence="2">
    <location>
        <begin position="26"/>
        <end position="42"/>
    </location>
</feature>
<dbReference type="GO" id="GO:0000145">
    <property type="term" value="C:exocyst"/>
    <property type="evidence" value="ECO:0007669"/>
    <property type="project" value="UniProtKB-UniRule"/>
</dbReference>